<reference evidence="3 4" key="1">
    <citation type="submission" date="2016-08" db="EMBL/GenBank/DDBJ databases">
        <title>Draft genome of Fabibacter sp. strain SK-8.</title>
        <authorList>
            <person name="Wong S.-K."/>
            <person name="Hamasaki K."/>
            <person name="Yoshizawa S."/>
        </authorList>
    </citation>
    <scope>NUCLEOTIDE SEQUENCE [LARGE SCALE GENOMIC DNA]</scope>
    <source>
        <strain evidence="3 4">SK-8</strain>
    </source>
</reference>
<comment type="similarity">
    <text evidence="1">Belongs to the universal stress protein A family.</text>
</comment>
<evidence type="ECO:0000313" key="3">
    <source>
        <dbReference type="EMBL" id="OEK05243.1"/>
    </source>
</evidence>
<name>A0A1E5T1I9_9BACT</name>
<proteinExistence type="inferred from homology"/>
<dbReference type="Pfam" id="PF00582">
    <property type="entry name" value="Usp"/>
    <property type="match status" value="2"/>
</dbReference>
<accession>A0A1E5T1I9</accession>
<dbReference type="AlphaFoldDB" id="A0A1E5T1I9"/>
<keyword evidence="4" id="KW-1185">Reference proteome</keyword>
<dbReference type="EMBL" id="MDGQ01000005">
    <property type="protein sequence ID" value="OEK05243.1"/>
    <property type="molecule type" value="Genomic_DNA"/>
</dbReference>
<dbReference type="Proteomes" id="UP000095552">
    <property type="component" value="Unassembled WGS sequence"/>
</dbReference>
<feature type="domain" description="UspA" evidence="2">
    <location>
        <begin position="5"/>
        <end position="141"/>
    </location>
</feature>
<evidence type="ECO:0000259" key="2">
    <source>
        <dbReference type="Pfam" id="PF00582"/>
    </source>
</evidence>
<sequence>MPARERIMVLMDTSDADRTLLEFLEIIATTNETKEIHFFNSISEMKIPDAVLKEFPEIKEKSIAERKSKIETLAKNVLSADLVKISEVHIQEGAPSKAILKFVEKRDIDLIIMGRHKNFIGGGVLSNRLARRAACSLFIIPEGATPNTTLLHVPCDFSPHSKIAMEEAIRVARKYKNVKIICQNVFTVPGGYHYSGKTYEEFAEVMRENAMKDYQKFMSEIDHDGIDLEVVYSLDTNDNPVTDIIDFAQKNNPGAIFIGVKGRTSTAALFIGSRAEQLIQYNSDIPMMVVRPKGKNAGIIDLIKEI</sequence>
<dbReference type="PANTHER" id="PTHR46268">
    <property type="entry name" value="STRESS RESPONSE PROTEIN NHAX"/>
    <property type="match status" value="1"/>
</dbReference>
<dbReference type="InterPro" id="IPR014729">
    <property type="entry name" value="Rossmann-like_a/b/a_fold"/>
</dbReference>
<dbReference type="PANTHER" id="PTHR46268:SF6">
    <property type="entry name" value="UNIVERSAL STRESS PROTEIN UP12"/>
    <property type="match status" value="1"/>
</dbReference>
<gene>
    <name evidence="3" type="ORF">BFP71_17730</name>
</gene>
<feature type="domain" description="UspA" evidence="2">
    <location>
        <begin position="153"/>
        <end position="291"/>
    </location>
</feature>
<protein>
    <submittedName>
        <fullName evidence="3">Universal stress protein</fullName>
    </submittedName>
</protein>
<comment type="caution">
    <text evidence="3">The sequence shown here is derived from an EMBL/GenBank/DDBJ whole genome shotgun (WGS) entry which is preliminary data.</text>
</comment>
<dbReference type="InterPro" id="IPR006016">
    <property type="entry name" value="UspA"/>
</dbReference>
<dbReference type="STRING" id="1563681.BFP71_17730"/>
<dbReference type="SUPFAM" id="SSF52402">
    <property type="entry name" value="Adenine nucleotide alpha hydrolases-like"/>
    <property type="match status" value="2"/>
</dbReference>
<organism evidence="3 4">
    <name type="scientific">Roseivirga misakiensis</name>
    <dbReference type="NCBI Taxonomy" id="1563681"/>
    <lineage>
        <taxon>Bacteria</taxon>
        <taxon>Pseudomonadati</taxon>
        <taxon>Bacteroidota</taxon>
        <taxon>Cytophagia</taxon>
        <taxon>Cytophagales</taxon>
        <taxon>Roseivirgaceae</taxon>
        <taxon>Roseivirga</taxon>
    </lineage>
</organism>
<evidence type="ECO:0000256" key="1">
    <source>
        <dbReference type="ARBA" id="ARBA00008791"/>
    </source>
</evidence>
<dbReference type="CDD" id="cd00293">
    <property type="entry name" value="USP-like"/>
    <property type="match status" value="2"/>
</dbReference>
<dbReference type="OrthoDB" id="1522996at2"/>
<evidence type="ECO:0000313" key="4">
    <source>
        <dbReference type="Proteomes" id="UP000095552"/>
    </source>
</evidence>
<dbReference type="Gene3D" id="3.40.50.620">
    <property type="entry name" value="HUPs"/>
    <property type="match status" value="2"/>
</dbReference>
<dbReference type="RefSeq" id="WP_069836747.1">
    <property type="nucleotide sequence ID" value="NZ_MDGQ01000005.1"/>
</dbReference>